<evidence type="ECO:0000256" key="5">
    <source>
        <dbReference type="SAM" id="Coils"/>
    </source>
</evidence>
<dbReference type="eggNOG" id="COG0791">
    <property type="taxonomic scope" value="Bacteria"/>
</dbReference>
<reference evidence="9 10" key="1">
    <citation type="submission" date="2010-12" db="EMBL/GenBank/DDBJ databases">
        <authorList>
            <person name="Muzny D."/>
            <person name="Qin X."/>
            <person name="Deng J."/>
            <person name="Jiang H."/>
            <person name="Liu Y."/>
            <person name="Qu J."/>
            <person name="Song X.-Z."/>
            <person name="Zhang L."/>
            <person name="Thornton R."/>
            <person name="Coyle M."/>
            <person name="Francisco L."/>
            <person name="Jackson L."/>
            <person name="Javaid M."/>
            <person name="Korchina V."/>
            <person name="Kovar C."/>
            <person name="Mata R."/>
            <person name="Mathew T."/>
            <person name="Ngo R."/>
            <person name="Nguyen L."/>
            <person name="Nguyen N."/>
            <person name="Okwuonu G."/>
            <person name="Ongeri F."/>
            <person name="Pham C."/>
            <person name="Simmons D."/>
            <person name="Wilczek-Boney K."/>
            <person name="Hale W."/>
            <person name="Jakkamsetti A."/>
            <person name="Pham P."/>
            <person name="Ruth R."/>
            <person name="San Lucas F."/>
            <person name="Warren J."/>
            <person name="Zhang J."/>
            <person name="Zhao Z."/>
            <person name="Zhou C."/>
            <person name="Zhu D."/>
            <person name="Lee S."/>
            <person name="Bess C."/>
            <person name="Blankenburg K."/>
            <person name="Forbes L."/>
            <person name="Fu Q."/>
            <person name="Gubbala S."/>
            <person name="Hirani K."/>
            <person name="Jayaseelan J.C."/>
            <person name="Lara F."/>
            <person name="Munidasa M."/>
            <person name="Palculict T."/>
            <person name="Patil S."/>
            <person name="Pu L.-L."/>
            <person name="Saada N."/>
            <person name="Tang L."/>
            <person name="Weissenberger G."/>
            <person name="Zhu Y."/>
            <person name="Hemphill L."/>
            <person name="Shang Y."/>
            <person name="Youmans B."/>
            <person name="Ayvaz T."/>
            <person name="Ross M."/>
            <person name="Santibanez J."/>
            <person name="Aqrawi P."/>
            <person name="Gross S."/>
            <person name="Joshi V."/>
            <person name="Fowler G."/>
            <person name="Nazareth L."/>
            <person name="Reid J."/>
            <person name="Worley K."/>
            <person name="Petrosino J."/>
            <person name="Highlander S."/>
            <person name="Gibbs R."/>
        </authorList>
    </citation>
    <scope>NUCLEOTIDE SEQUENCE [LARGE SCALE GENOMIC DNA]</scope>
    <source>
        <strain evidence="9 10">ATCC 23263</strain>
    </source>
</reference>
<evidence type="ECO:0000256" key="3">
    <source>
        <dbReference type="ARBA" id="ARBA00022801"/>
    </source>
</evidence>
<comment type="caution">
    <text evidence="9">The sequence shown here is derived from an EMBL/GenBank/DDBJ whole genome shotgun (WGS) entry which is preliminary data.</text>
</comment>
<evidence type="ECO:0000313" key="10">
    <source>
        <dbReference type="Proteomes" id="UP000004754"/>
    </source>
</evidence>
<feature type="region of interest" description="Disordered" evidence="6">
    <location>
        <begin position="307"/>
        <end position="329"/>
    </location>
</feature>
<feature type="coiled-coil region" evidence="5">
    <location>
        <begin position="39"/>
        <end position="94"/>
    </location>
</feature>
<keyword evidence="4" id="KW-0788">Thiol protease</keyword>
<comment type="similarity">
    <text evidence="1">Belongs to the peptidase C40 family.</text>
</comment>
<feature type="coiled-coil region" evidence="5">
    <location>
        <begin position="134"/>
        <end position="161"/>
    </location>
</feature>
<evidence type="ECO:0000256" key="1">
    <source>
        <dbReference type="ARBA" id="ARBA00007074"/>
    </source>
</evidence>
<dbReference type="SUPFAM" id="SSF54001">
    <property type="entry name" value="Cysteine proteinases"/>
    <property type="match status" value="1"/>
</dbReference>
<dbReference type="AlphaFoldDB" id="E6MF66"/>
<keyword evidence="2" id="KW-0645">Protease</keyword>
<dbReference type="Proteomes" id="UP000004754">
    <property type="component" value="Unassembled WGS sequence"/>
</dbReference>
<dbReference type="Gene3D" id="3.90.1720.10">
    <property type="entry name" value="endopeptidase domain like (from Nostoc punctiforme)"/>
    <property type="match status" value="1"/>
</dbReference>
<protein>
    <submittedName>
        <fullName evidence="9">Bacteriophage peptidoglycan hydrolase</fullName>
    </submittedName>
</protein>
<keyword evidence="3 9" id="KW-0378">Hydrolase</keyword>
<evidence type="ECO:0000256" key="6">
    <source>
        <dbReference type="SAM" id="MobiDB-lite"/>
    </source>
</evidence>
<evidence type="ECO:0000256" key="2">
    <source>
        <dbReference type="ARBA" id="ARBA00022670"/>
    </source>
</evidence>
<feature type="signal peptide" evidence="7">
    <location>
        <begin position="1"/>
        <end position="33"/>
    </location>
</feature>
<feature type="domain" description="NlpC/P60" evidence="8">
    <location>
        <begin position="207"/>
        <end position="337"/>
    </location>
</feature>
<dbReference type="InterPro" id="IPR038765">
    <property type="entry name" value="Papain-like_cys_pep_sf"/>
</dbReference>
<dbReference type="InterPro" id="IPR008044">
    <property type="entry name" value="Phage_lysin"/>
</dbReference>
<dbReference type="HOGENOM" id="CLU_813451_0_0_9"/>
<evidence type="ECO:0000256" key="7">
    <source>
        <dbReference type="SAM" id="SignalP"/>
    </source>
</evidence>
<feature type="chain" id="PRO_5003208260" evidence="7">
    <location>
        <begin position="34"/>
        <end position="341"/>
    </location>
</feature>
<keyword evidence="10" id="KW-1185">Reference proteome</keyword>
<dbReference type="GO" id="GO:0008234">
    <property type="term" value="F:cysteine-type peptidase activity"/>
    <property type="evidence" value="ECO:0007669"/>
    <property type="project" value="UniProtKB-KW"/>
</dbReference>
<dbReference type="InterPro" id="IPR000064">
    <property type="entry name" value="NLP_P60_dom"/>
</dbReference>
<dbReference type="EMBL" id="AEQN01000011">
    <property type="protein sequence ID" value="EFV02226.1"/>
    <property type="molecule type" value="Genomic_DNA"/>
</dbReference>
<dbReference type="Gene3D" id="6.10.250.3150">
    <property type="match status" value="1"/>
</dbReference>
<name>E6MF66_9FIRM</name>
<keyword evidence="5" id="KW-0175">Coiled coil</keyword>
<dbReference type="PROSITE" id="PS51935">
    <property type="entry name" value="NLPC_P60"/>
    <property type="match status" value="1"/>
</dbReference>
<dbReference type="STRING" id="887929.HMP0721_0649"/>
<evidence type="ECO:0000313" key="9">
    <source>
        <dbReference type="EMBL" id="EFV02226.1"/>
    </source>
</evidence>
<dbReference type="GO" id="GO:0006508">
    <property type="term" value="P:proteolysis"/>
    <property type="evidence" value="ECO:0007669"/>
    <property type="project" value="UniProtKB-KW"/>
</dbReference>
<keyword evidence="7" id="KW-0732">Signal</keyword>
<proteinExistence type="inferred from homology"/>
<accession>E6MF66</accession>
<evidence type="ECO:0000259" key="8">
    <source>
        <dbReference type="PROSITE" id="PS51935"/>
    </source>
</evidence>
<gene>
    <name evidence="9" type="ORF">HMP0721_0649</name>
</gene>
<organism evidence="9 10">
    <name type="scientific">Pseudoramibacter alactolyticus ATCC 23263</name>
    <dbReference type="NCBI Taxonomy" id="887929"/>
    <lineage>
        <taxon>Bacteria</taxon>
        <taxon>Bacillati</taxon>
        <taxon>Bacillota</taxon>
        <taxon>Clostridia</taxon>
        <taxon>Eubacteriales</taxon>
        <taxon>Eubacteriaceae</taxon>
        <taxon>Pseudoramibacter</taxon>
    </lineage>
</organism>
<evidence type="ECO:0000256" key="4">
    <source>
        <dbReference type="ARBA" id="ARBA00022807"/>
    </source>
</evidence>
<dbReference type="Pfam" id="PF05382">
    <property type="entry name" value="Amidase_5"/>
    <property type="match status" value="1"/>
</dbReference>
<sequence>MRKRREALLPSFKKIAAGVLVLSLLLPTTPALAVTQQDITKSKQALSATEKQLTDIQKEIDKANQELTINKALLPQRQAEYEKSEKQLAALMRNEYESGGDSLLVCLFSAKTPIQALSNMQSMRYVQVNKKKVLTEQRKAKEELEASTKAIETNAKKLEAQKAALAKIKVSQQSKLAKQVSELNSAASSAGAFAPGADISNIASSNSPKLQKFISIMIALCNDNSHGYSQSNRWGPNFDCSSSIIYSLRMAGLQTGSANYTGNMDVLCRYGWKKISSSSAGRGDILVCSSHAALYLGNGQTAEFHRDYDGRSGDSSGRESNVGKSWKPSSSYSYALRYTGN</sequence>